<feature type="region of interest" description="Disordered" evidence="1">
    <location>
        <begin position="26"/>
        <end position="47"/>
    </location>
</feature>
<evidence type="ECO:0000313" key="4">
    <source>
        <dbReference type="Proteomes" id="UP001500571"/>
    </source>
</evidence>
<dbReference type="RefSeq" id="WP_344046462.1">
    <property type="nucleotide sequence ID" value="NZ_BAAAPB010000004.1"/>
</dbReference>
<dbReference type="PROSITE" id="PS51257">
    <property type="entry name" value="PROKAR_LIPOPROTEIN"/>
    <property type="match status" value="1"/>
</dbReference>
<organism evidence="3 4">
    <name type="scientific">Nocardioides panacihumi</name>
    <dbReference type="NCBI Taxonomy" id="400774"/>
    <lineage>
        <taxon>Bacteria</taxon>
        <taxon>Bacillati</taxon>
        <taxon>Actinomycetota</taxon>
        <taxon>Actinomycetes</taxon>
        <taxon>Propionibacteriales</taxon>
        <taxon>Nocardioidaceae</taxon>
        <taxon>Nocardioides</taxon>
    </lineage>
</organism>
<proteinExistence type="predicted"/>
<feature type="chain" id="PRO_5046844619" evidence="2">
    <location>
        <begin position="29"/>
        <end position="455"/>
    </location>
</feature>
<dbReference type="InterPro" id="IPR050490">
    <property type="entry name" value="Bact_solute-bd_prot1"/>
</dbReference>
<protein>
    <submittedName>
        <fullName evidence="3">ABC transporter substrate-binding protein</fullName>
    </submittedName>
</protein>
<dbReference type="Pfam" id="PF13416">
    <property type="entry name" value="SBP_bac_8"/>
    <property type="match status" value="1"/>
</dbReference>
<dbReference type="Gene3D" id="3.40.190.10">
    <property type="entry name" value="Periplasmic binding protein-like II"/>
    <property type="match status" value="1"/>
</dbReference>
<evidence type="ECO:0000313" key="3">
    <source>
        <dbReference type="EMBL" id="GAA1968968.1"/>
    </source>
</evidence>
<dbReference type="EMBL" id="BAAAPB010000004">
    <property type="protein sequence ID" value="GAA1968968.1"/>
    <property type="molecule type" value="Genomic_DNA"/>
</dbReference>
<dbReference type="PANTHER" id="PTHR43649:SF12">
    <property type="entry name" value="DIACETYLCHITOBIOSE BINDING PROTEIN DASA"/>
    <property type="match status" value="1"/>
</dbReference>
<gene>
    <name evidence="3" type="ORF">GCM10009798_31920</name>
</gene>
<dbReference type="InterPro" id="IPR006059">
    <property type="entry name" value="SBP"/>
</dbReference>
<feature type="compositionally biased region" description="Low complexity" evidence="1">
    <location>
        <begin position="30"/>
        <end position="44"/>
    </location>
</feature>
<name>A0ABN2RGZ3_9ACTN</name>
<comment type="caution">
    <text evidence="3">The sequence shown here is derived from an EMBL/GenBank/DDBJ whole genome shotgun (WGS) entry which is preliminary data.</text>
</comment>
<keyword evidence="4" id="KW-1185">Reference proteome</keyword>
<keyword evidence="2" id="KW-0732">Signal</keyword>
<dbReference type="Proteomes" id="UP001500571">
    <property type="component" value="Unassembled WGS sequence"/>
</dbReference>
<reference evidence="3 4" key="1">
    <citation type="journal article" date="2019" name="Int. J. Syst. Evol. Microbiol.">
        <title>The Global Catalogue of Microorganisms (GCM) 10K type strain sequencing project: providing services to taxonomists for standard genome sequencing and annotation.</title>
        <authorList>
            <consortium name="The Broad Institute Genomics Platform"/>
            <consortium name="The Broad Institute Genome Sequencing Center for Infectious Disease"/>
            <person name="Wu L."/>
            <person name="Ma J."/>
        </authorList>
    </citation>
    <scope>NUCLEOTIDE SEQUENCE [LARGE SCALE GENOMIC DNA]</scope>
    <source>
        <strain evidence="3 4">JCM 15309</strain>
    </source>
</reference>
<dbReference type="PANTHER" id="PTHR43649">
    <property type="entry name" value="ARABINOSE-BINDING PROTEIN-RELATED"/>
    <property type="match status" value="1"/>
</dbReference>
<evidence type="ECO:0000256" key="1">
    <source>
        <dbReference type="SAM" id="MobiDB-lite"/>
    </source>
</evidence>
<dbReference type="SUPFAM" id="SSF53850">
    <property type="entry name" value="Periplasmic binding protein-like II"/>
    <property type="match status" value="1"/>
</dbReference>
<feature type="signal peptide" evidence="2">
    <location>
        <begin position="1"/>
        <end position="28"/>
    </location>
</feature>
<sequence length="455" mass="48780">MTLRTAVTRAAILVAALSLGLSACSGDAQPTTTPTASPPTTTTPVNNPAKLTFGVWGSPTEVEAYQQVVSDYNSSTDLADVTLKSWRDDASMMQSISSGQPVPDVFLVSRGDLQQVEDGKQIEPVDSYLDARAVDIGDEYSRDALEAFSANHHLQCMPYAVSPRVIYYNTDLVDFARMKATGIQVPGSENKSWSLSDFETAATFATTGRKGVRGFDIDPTVSGLAPFIYSGGGKVVNDQQTSLAFSDSSTKAALQKVLGTLSNPQLTLTDQQRARQPALKWFEQGRLAMIAGDRSLVPQLRGVKDLHWDVMPMPTVDHAATVGDFTGLCLSKSSKRIEDAADLLVALSSEAMVKTVAQTGYMVPVNQQVALSEDFRQPLLQPLHAAVFVNSVRNMQILPLTQQWAAMEQAVSTPVKELLEGGPTVDLDTLTAQIDSLSQPVLAPLSASPTATPSD</sequence>
<evidence type="ECO:0000256" key="2">
    <source>
        <dbReference type="SAM" id="SignalP"/>
    </source>
</evidence>
<accession>A0ABN2RGZ3</accession>